<dbReference type="Proteomes" id="UP000324800">
    <property type="component" value="Unassembled WGS sequence"/>
</dbReference>
<dbReference type="EMBL" id="SNRW01009977">
    <property type="protein sequence ID" value="KAA6377206.1"/>
    <property type="molecule type" value="Genomic_DNA"/>
</dbReference>
<name>A0A5J4V2N3_9EUKA</name>
<sequence>IPCILPKLFPKVIHIELDSNSKSNVKCLQYGHLAVPILPEITSGIIRCDIRFSNSEQFDGRAVGIIPSKLKVQYPMYALDRQWQNQFLIYLGLTGNICYQGNNYDGNKEFKDDKHLIRAMVRFSNWPFAGVVGMHILNALHYVDFSISWQNATWTIVVICIQTAIEIIRLV</sequence>
<feature type="non-terminal residue" evidence="1">
    <location>
        <position position="1"/>
    </location>
</feature>
<proteinExistence type="predicted"/>
<reference evidence="1 2" key="1">
    <citation type="submission" date="2019-03" db="EMBL/GenBank/DDBJ databases">
        <title>Single cell metagenomics reveals metabolic interactions within the superorganism composed of flagellate Streblomastix strix and complex community of Bacteroidetes bacteria on its surface.</title>
        <authorList>
            <person name="Treitli S.C."/>
            <person name="Kolisko M."/>
            <person name="Husnik F."/>
            <person name="Keeling P."/>
            <person name="Hampl V."/>
        </authorList>
    </citation>
    <scope>NUCLEOTIDE SEQUENCE [LARGE SCALE GENOMIC DNA]</scope>
    <source>
        <strain evidence="1">ST1C</strain>
    </source>
</reference>
<gene>
    <name evidence="1" type="ORF">EZS28_027266</name>
</gene>
<evidence type="ECO:0000313" key="1">
    <source>
        <dbReference type="EMBL" id="KAA6377206.1"/>
    </source>
</evidence>
<evidence type="ECO:0000313" key="2">
    <source>
        <dbReference type="Proteomes" id="UP000324800"/>
    </source>
</evidence>
<protein>
    <submittedName>
        <fullName evidence="1">Uncharacterized protein</fullName>
    </submittedName>
</protein>
<dbReference type="AlphaFoldDB" id="A0A5J4V2N3"/>
<accession>A0A5J4V2N3</accession>
<organism evidence="1 2">
    <name type="scientific">Streblomastix strix</name>
    <dbReference type="NCBI Taxonomy" id="222440"/>
    <lineage>
        <taxon>Eukaryota</taxon>
        <taxon>Metamonada</taxon>
        <taxon>Preaxostyla</taxon>
        <taxon>Oxymonadida</taxon>
        <taxon>Streblomastigidae</taxon>
        <taxon>Streblomastix</taxon>
    </lineage>
</organism>
<comment type="caution">
    <text evidence="1">The sequence shown here is derived from an EMBL/GenBank/DDBJ whole genome shotgun (WGS) entry which is preliminary data.</text>
</comment>